<dbReference type="InterPro" id="IPR051808">
    <property type="entry name" value="Type_IV_pilus_biogenesis"/>
</dbReference>
<evidence type="ECO:0000256" key="7">
    <source>
        <dbReference type="RuleBase" id="RU004003"/>
    </source>
</evidence>
<dbReference type="SMART" id="SM00965">
    <property type="entry name" value="STN"/>
    <property type="match status" value="1"/>
</dbReference>
<dbReference type="FunFam" id="3.30.1370.130:FF:000001">
    <property type="entry name" value="Type IV pilus secretin PilQ"/>
    <property type="match status" value="1"/>
</dbReference>
<dbReference type="InterPro" id="IPR005644">
    <property type="entry name" value="NolW-like"/>
</dbReference>
<feature type="compositionally biased region" description="Polar residues" evidence="9">
    <location>
        <begin position="152"/>
        <end position="167"/>
    </location>
</feature>
<evidence type="ECO:0000256" key="6">
    <source>
        <dbReference type="ARBA" id="ARBA00023237"/>
    </source>
</evidence>
<keyword evidence="5" id="KW-0472">Membrane</keyword>
<dbReference type="Gene3D" id="2.60.40.3470">
    <property type="match status" value="1"/>
</dbReference>
<dbReference type="InterPro" id="IPR021731">
    <property type="entry name" value="AMIN_dom"/>
</dbReference>
<feature type="region of interest" description="Disordered" evidence="9">
    <location>
        <begin position="144"/>
        <end position="167"/>
    </location>
</feature>
<accession>A0A558BHF2</accession>
<evidence type="ECO:0000259" key="10">
    <source>
        <dbReference type="SMART" id="SM00965"/>
    </source>
</evidence>
<dbReference type="GO" id="GO:0009279">
    <property type="term" value="C:cell outer membrane"/>
    <property type="evidence" value="ECO:0007669"/>
    <property type="project" value="UniProtKB-SubCell"/>
</dbReference>
<dbReference type="InterPro" id="IPR004846">
    <property type="entry name" value="T2SS/T3SS_dom"/>
</dbReference>
<dbReference type="NCBIfam" id="TIGR02515">
    <property type="entry name" value="IV_pilus_PilQ"/>
    <property type="match status" value="1"/>
</dbReference>
<name>A0A558BHF2_9GAMM</name>
<dbReference type="InterPro" id="IPR013355">
    <property type="entry name" value="Pilus_4_PilQ"/>
</dbReference>
<evidence type="ECO:0000313" key="11">
    <source>
        <dbReference type="EMBL" id="TVT35926.1"/>
    </source>
</evidence>
<reference evidence="11 12" key="1">
    <citation type="submission" date="2019-07" db="EMBL/GenBank/DDBJ databases">
        <title>The pathways for chlorine oxyanion respiration interact through the shared metabolite chlorate.</title>
        <authorList>
            <person name="Barnum T.P."/>
            <person name="Cheng Y."/>
            <person name="Hill K.A."/>
            <person name="Lucas L.N."/>
            <person name="Carlson H.K."/>
            <person name="Coates J.D."/>
        </authorList>
    </citation>
    <scope>NUCLEOTIDE SEQUENCE [LARGE SCALE GENOMIC DNA]</scope>
    <source>
        <strain evidence="11">UCB</strain>
    </source>
</reference>
<dbReference type="EMBL" id="VMRX01000002">
    <property type="protein sequence ID" value="TVT35926.1"/>
    <property type="molecule type" value="Genomic_DNA"/>
</dbReference>
<dbReference type="InterPro" id="IPR011662">
    <property type="entry name" value="Secretin/TonB_short_N"/>
</dbReference>
<dbReference type="Gene3D" id="2.60.40.3500">
    <property type="match status" value="1"/>
</dbReference>
<protein>
    <submittedName>
        <fullName evidence="11">Type IV pilus secretin PilQ</fullName>
    </submittedName>
</protein>
<dbReference type="PANTHER" id="PTHR30604">
    <property type="entry name" value="PROTEIN TRANSPORT PROTEIN HOFQ"/>
    <property type="match status" value="1"/>
</dbReference>
<keyword evidence="6" id="KW-0998">Cell outer membrane</keyword>
<dbReference type="Pfam" id="PF00263">
    <property type="entry name" value="Secretin"/>
    <property type="match status" value="1"/>
</dbReference>
<comment type="subcellular location">
    <subcellularLocation>
        <location evidence="8">Cell outer membrane</location>
    </subcellularLocation>
    <subcellularLocation>
        <location evidence="1">Membrane</location>
    </subcellularLocation>
</comment>
<dbReference type="PANTHER" id="PTHR30604:SF1">
    <property type="entry name" value="DNA UTILIZATION PROTEIN HOFQ"/>
    <property type="match status" value="1"/>
</dbReference>
<proteinExistence type="inferred from homology"/>
<evidence type="ECO:0000256" key="5">
    <source>
        <dbReference type="ARBA" id="ARBA00023136"/>
    </source>
</evidence>
<keyword evidence="2 8" id="KW-0813">Transport</keyword>
<dbReference type="InterPro" id="IPR038591">
    <property type="entry name" value="NolW-like_sf"/>
</dbReference>
<dbReference type="Gene3D" id="3.30.1370.130">
    <property type="match status" value="1"/>
</dbReference>
<gene>
    <name evidence="11" type="ORF">FHK81_01545</name>
</gene>
<evidence type="ECO:0000256" key="1">
    <source>
        <dbReference type="ARBA" id="ARBA00004370"/>
    </source>
</evidence>
<dbReference type="AlphaFoldDB" id="A0A558BHF2"/>
<evidence type="ECO:0000256" key="8">
    <source>
        <dbReference type="RuleBase" id="RU004004"/>
    </source>
</evidence>
<dbReference type="InterPro" id="IPR001775">
    <property type="entry name" value="GspD/PilQ"/>
</dbReference>
<dbReference type="Gene3D" id="3.30.1370.120">
    <property type="match status" value="1"/>
</dbReference>
<sequence length="705" mass="75829">MIERNMHEQKVVGSRLAMFKKLNVCVGVIAIGLWSSLAGAVTLEDVSFTSLPGEGLEVTMKFDGAPPEPKGYTIERPARIAVDLSDTTSGLNQRSIPLGSGNAQSLTVVETKDRTRLIFNLVELVPHETVRNNNSLVMTIGGGGSAPVASSRPAQPQSAPVASTSSSNALADVDFRRGKDGEGRVIVDLGSTKAAVNLTELGGRIRLTMPDLEVPANLRRRLDVSDFATPVTRIDTFVEDGNAVIEIRPEGDYDYIAYQSGREFTVSVEELSREEAEIRREEKFPYTGEKLSLNFQDIEVRSVLQLIADFTGLNLVASDTVGGSITLRLQNVPWDQALDLILKTKGLDKRQIGNVLLVAPADEIAAREKLELETSKQIAELAPVRLDIIQVNYAKAADVVALIQADEELISSRGFVSSDARTNTISVRETADKLEEIRRLVATWDVAVRQVSIEARIVRAQTNVSESLGVRWGGAAYNVDGDDVVTIGGSLGTLQQARTAAGGGSSAISFPDALSVDLGVSGEGASSFAIGWGSDDFLVDLELSALESDGKAEIVSQPRVVTADRQTASIKSGQEIPYQEATSSGATSTEFKEAVLSLEVTPQITPDDKIIMDLIVNQDSRGEDTDAGPAINTNSVTTQVLVANGETIVLGGIFESTNTRTITKTPFLGDIPYLGRLFKRTQTSDLRSELLIFITPKIIKNDLID</sequence>
<evidence type="ECO:0000256" key="4">
    <source>
        <dbReference type="ARBA" id="ARBA00022927"/>
    </source>
</evidence>
<dbReference type="Proteomes" id="UP000319142">
    <property type="component" value="Unassembled WGS sequence"/>
</dbReference>
<dbReference type="PRINTS" id="PR00811">
    <property type="entry name" value="BCTERIALGSPD"/>
</dbReference>
<evidence type="ECO:0000256" key="2">
    <source>
        <dbReference type="ARBA" id="ARBA00022448"/>
    </source>
</evidence>
<evidence type="ECO:0000313" key="12">
    <source>
        <dbReference type="Proteomes" id="UP000319142"/>
    </source>
</evidence>
<organism evidence="11 12">
    <name type="scientific">Marinobacter vinifirmus</name>
    <dbReference type="NCBI Taxonomy" id="355591"/>
    <lineage>
        <taxon>Bacteria</taxon>
        <taxon>Pseudomonadati</taxon>
        <taxon>Pseudomonadota</taxon>
        <taxon>Gammaproteobacteria</taxon>
        <taxon>Pseudomonadales</taxon>
        <taxon>Marinobacteraceae</taxon>
        <taxon>Marinobacter</taxon>
    </lineage>
</organism>
<comment type="similarity">
    <text evidence="7">Belongs to the bacterial secretin family.</text>
</comment>
<feature type="domain" description="Secretin/TonB short N-terminal" evidence="10">
    <location>
        <begin position="313"/>
        <end position="361"/>
    </location>
</feature>
<dbReference type="Pfam" id="PF03958">
    <property type="entry name" value="Secretin_N"/>
    <property type="match status" value="1"/>
</dbReference>
<dbReference type="Pfam" id="PF11741">
    <property type="entry name" value="AMIN"/>
    <property type="match status" value="2"/>
</dbReference>
<comment type="caution">
    <text evidence="11">The sequence shown here is derived from an EMBL/GenBank/DDBJ whole genome shotgun (WGS) entry which is preliminary data.</text>
</comment>
<dbReference type="Pfam" id="PF07660">
    <property type="entry name" value="STN"/>
    <property type="match status" value="1"/>
</dbReference>
<evidence type="ECO:0000256" key="3">
    <source>
        <dbReference type="ARBA" id="ARBA00022729"/>
    </source>
</evidence>
<dbReference type="GO" id="GO:0009306">
    <property type="term" value="P:protein secretion"/>
    <property type="evidence" value="ECO:0007669"/>
    <property type="project" value="InterPro"/>
</dbReference>
<keyword evidence="4" id="KW-0653">Protein transport</keyword>
<evidence type="ECO:0000256" key="9">
    <source>
        <dbReference type="SAM" id="MobiDB-lite"/>
    </source>
</evidence>
<dbReference type="RefSeq" id="WP_273131733.1">
    <property type="nucleotide sequence ID" value="NZ_VMRX01000002.1"/>
</dbReference>
<keyword evidence="3" id="KW-0732">Signal</keyword>